<evidence type="ECO:0000256" key="1">
    <source>
        <dbReference type="ARBA" id="ARBA00022771"/>
    </source>
</evidence>
<dbReference type="SUPFAM" id="SSF57850">
    <property type="entry name" value="RING/U-box"/>
    <property type="match status" value="1"/>
</dbReference>
<feature type="compositionally biased region" description="Low complexity" evidence="4">
    <location>
        <begin position="219"/>
        <end position="238"/>
    </location>
</feature>
<evidence type="ECO:0000256" key="4">
    <source>
        <dbReference type="SAM" id="MobiDB-lite"/>
    </source>
</evidence>
<proteinExistence type="predicted"/>
<gene>
    <name evidence="6" type="ORF">g.41578</name>
    <name evidence="7" type="ORF">g.41580</name>
    <name evidence="8" type="ORF">g.41582</name>
</gene>
<dbReference type="EMBL" id="GBXI01005786">
    <property type="protein sequence ID" value="JAD08506.1"/>
    <property type="molecule type" value="Transcribed_RNA"/>
</dbReference>
<protein>
    <recommendedName>
        <fullName evidence="5">RING-type domain-containing protein</fullName>
    </recommendedName>
</protein>
<feature type="domain" description="RING-type" evidence="5">
    <location>
        <begin position="52"/>
        <end position="89"/>
    </location>
</feature>
<dbReference type="EMBL" id="GBXI01017654">
    <property type="protein sequence ID" value="JAC96637.1"/>
    <property type="molecule type" value="Transcribed_RNA"/>
</dbReference>
<organism evidence="7">
    <name type="scientific">Zeugodacus cucurbitae</name>
    <name type="common">Melon fruit fly</name>
    <name type="synonym">Bactrocera cucurbitae</name>
    <dbReference type="NCBI Taxonomy" id="28588"/>
    <lineage>
        <taxon>Eukaryota</taxon>
        <taxon>Metazoa</taxon>
        <taxon>Ecdysozoa</taxon>
        <taxon>Arthropoda</taxon>
        <taxon>Hexapoda</taxon>
        <taxon>Insecta</taxon>
        <taxon>Pterygota</taxon>
        <taxon>Neoptera</taxon>
        <taxon>Endopterygota</taxon>
        <taxon>Diptera</taxon>
        <taxon>Brachycera</taxon>
        <taxon>Muscomorpha</taxon>
        <taxon>Tephritoidea</taxon>
        <taxon>Tephritidae</taxon>
        <taxon>Zeugodacus</taxon>
        <taxon>Zeugodacus</taxon>
    </lineage>
</organism>
<accession>A0A0A1XC28</accession>
<sequence>MSTTKDKINFQNTWSCNKTTGRRSGSGYNSCSFLDLQSIRRLLEHDSSGTVCPSCRISFDKGKRRKLIDTCGHERCYSCMFRNDQCPMCMNSNSSLKDVDCNSNAQGYDTGIGGSTSTIVSPLGSPQPQLRSQVQQQHQQQQQQQLHLSQLELEPPASASAASLLQHAEHNGGASLHNGLHGGQSLENVAGNSSSSGSSNNNGGGVSMLHSYVNGMHGGRPSPTASGSSGGSRSSAHSLPLPAHSPALQQHVNGGYLQTASCGSALTATATTIVSPALMGRLGGGHGDVSGAAGGVSDGLGVGGPLALLHHHHQHHHHLAPHHHAHHHHPHAHHGVTHQLHHPHDASVGLLDISTL</sequence>
<evidence type="ECO:0000256" key="3">
    <source>
        <dbReference type="PROSITE-ProRule" id="PRU00175"/>
    </source>
</evidence>
<dbReference type="EMBL" id="GBXI01001762">
    <property type="protein sequence ID" value="JAD12530.1"/>
    <property type="molecule type" value="Transcribed_RNA"/>
</dbReference>
<evidence type="ECO:0000313" key="7">
    <source>
        <dbReference type="EMBL" id="JAD08506.1"/>
    </source>
</evidence>
<evidence type="ECO:0000256" key="2">
    <source>
        <dbReference type="ARBA" id="ARBA00022833"/>
    </source>
</evidence>
<dbReference type="AlphaFoldDB" id="A0A0A1XC28"/>
<feature type="region of interest" description="Disordered" evidence="4">
    <location>
        <begin position="312"/>
        <end position="337"/>
    </location>
</feature>
<keyword evidence="1 3" id="KW-0863">Zinc-finger</keyword>
<evidence type="ECO:0000313" key="8">
    <source>
        <dbReference type="EMBL" id="JAD12530.1"/>
    </source>
</evidence>
<keyword evidence="1 3" id="KW-0479">Metal-binding</keyword>
<feature type="compositionally biased region" description="Low complexity" evidence="4">
    <location>
        <begin position="126"/>
        <end position="147"/>
    </location>
</feature>
<dbReference type="GO" id="GO:0008270">
    <property type="term" value="F:zinc ion binding"/>
    <property type="evidence" value="ECO:0007669"/>
    <property type="project" value="UniProtKB-KW"/>
</dbReference>
<reference evidence="7" key="1">
    <citation type="submission" date="2014-11" db="EMBL/GenBank/DDBJ databases">
        <authorList>
            <person name="Geib S."/>
        </authorList>
    </citation>
    <scope>NUCLEOTIDE SEQUENCE</scope>
</reference>
<dbReference type="InterPro" id="IPR001841">
    <property type="entry name" value="Znf_RING"/>
</dbReference>
<evidence type="ECO:0000259" key="5">
    <source>
        <dbReference type="PROSITE" id="PS50089"/>
    </source>
</evidence>
<keyword evidence="2" id="KW-0862">Zinc</keyword>
<feature type="region of interest" description="Disordered" evidence="4">
    <location>
        <begin position="113"/>
        <end position="147"/>
    </location>
</feature>
<feature type="region of interest" description="Disordered" evidence="4">
    <location>
        <begin position="172"/>
        <end position="247"/>
    </location>
</feature>
<name>A0A0A1XC28_ZEUCU</name>
<evidence type="ECO:0000313" key="6">
    <source>
        <dbReference type="EMBL" id="JAC96637.1"/>
    </source>
</evidence>
<reference evidence="7" key="2">
    <citation type="journal article" date="2015" name="Gigascience">
        <title>Reconstructing a comprehensive transcriptome assembly of a white-pupal translocated strain of the pest fruit fly Bactrocera cucurbitae.</title>
        <authorList>
            <person name="Sim S.B."/>
            <person name="Calla B."/>
            <person name="Hall B."/>
            <person name="DeRego T."/>
            <person name="Geib S.M."/>
        </authorList>
    </citation>
    <scope>NUCLEOTIDE SEQUENCE</scope>
</reference>
<dbReference type="PROSITE" id="PS50089">
    <property type="entry name" value="ZF_RING_2"/>
    <property type="match status" value="1"/>
</dbReference>
<feature type="compositionally biased region" description="Low complexity" evidence="4">
    <location>
        <begin position="191"/>
        <end position="201"/>
    </location>
</feature>